<comment type="caution">
    <text evidence="3">The sequence shown here is derived from an EMBL/GenBank/DDBJ whole genome shotgun (WGS) entry which is preliminary data.</text>
</comment>
<dbReference type="InterPro" id="IPR005174">
    <property type="entry name" value="KIB1-4_b-propeller"/>
</dbReference>
<reference evidence="3 4" key="1">
    <citation type="submission" date="2021-07" db="EMBL/GenBank/DDBJ databases">
        <title>The Aristolochia fimbriata genome: insights into angiosperm evolution, floral development and chemical biosynthesis.</title>
        <authorList>
            <person name="Jiao Y."/>
        </authorList>
    </citation>
    <scope>NUCLEOTIDE SEQUENCE [LARGE SCALE GENOMIC DNA]</scope>
    <source>
        <strain evidence="3">IBCAS-2021</strain>
        <tissue evidence="3">Leaf</tissue>
    </source>
</reference>
<evidence type="ECO:0000313" key="4">
    <source>
        <dbReference type="Proteomes" id="UP000825729"/>
    </source>
</evidence>
<name>A0AAV7ER29_ARIFI</name>
<dbReference type="AlphaFoldDB" id="A0AAV7ER29"/>
<protein>
    <recommendedName>
        <fullName evidence="2">F-box domain-containing protein</fullName>
    </recommendedName>
</protein>
<dbReference type="Gene3D" id="2.120.10.80">
    <property type="entry name" value="Kelch-type beta propeller"/>
    <property type="match status" value="1"/>
</dbReference>
<dbReference type="Pfam" id="PF03478">
    <property type="entry name" value="Beta-prop_KIB1-4"/>
    <property type="match status" value="1"/>
</dbReference>
<dbReference type="InterPro" id="IPR050796">
    <property type="entry name" value="SCF_F-box_component"/>
</dbReference>
<dbReference type="PANTHER" id="PTHR31672:SF2">
    <property type="entry name" value="F-BOX DOMAIN-CONTAINING PROTEIN"/>
    <property type="match status" value="1"/>
</dbReference>
<dbReference type="Pfam" id="PF00646">
    <property type="entry name" value="F-box"/>
    <property type="match status" value="1"/>
</dbReference>
<dbReference type="InterPro" id="IPR036047">
    <property type="entry name" value="F-box-like_dom_sf"/>
</dbReference>
<dbReference type="InterPro" id="IPR015915">
    <property type="entry name" value="Kelch-typ_b-propeller"/>
</dbReference>
<dbReference type="FunFam" id="1.20.1280.50:FF:000008">
    <property type="entry name" value="F-box only protein 6"/>
    <property type="match status" value="1"/>
</dbReference>
<dbReference type="Proteomes" id="UP000825729">
    <property type="component" value="Unassembled WGS sequence"/>
</dbReference>
<keyword evidence="4" id="KW-1185">Reference proteome</keyword>
<dbReference type="SUPFAM" id="SSF117281">
    <property type="entry name" value="Kelch motif"/>
    <property type="match status" value="1"/>
</dbReference>
<gene>
    <name evidence="3" type="ORF">H6P81_011014</name>
</gene>
<organism evidence="3 4">
    <name type="scientific">Aristolochia fimbriata</name>
    <name type="common">White veined hardy Dutchman's pipe vine</name>
    <dbReference type="NCBI Taxonomy" id="158543"/>
    <lineage>
        <taxon>Eukaryota</taxon>
        <taxon>Viridiplantae</taxon>
        <taxon>Streptophyta</taxon>
        <taxon>Embryophyta</taxon>
        <taxon>Tracheophyta</taxon>
        <taxon>Spermatophyta</taxon>
        <taxon>Magnoliopsida</taxon>
        <taxon>Magnoliidae</taxon>
        <taxon>Piperales</taxon>
        <taxon>Aristolochiaceae</taxon>
        <taxon>Aristolochia</taxon>
    </lineage>
</organism>
<sequence>MVERSVWDRLPDELIERVLALLPLSSVLRCRCVCKQWNSLLKSDSFLDLWAEISPRNLWFLVYHTHISVAAFSPRAHRWNNLPLYQWCALDPTQVFLLASSGGLLCFRNRSFDCPTLIVCNPVTSSHRVLPSMSQIREIDIVGMVADKDSHSYQILVTGTAEPASSESITELYDSRTGRWTYHCRSTQEFLQFWYVVHAIWHDGSFYCLATPVNTSQGYRLIAYRMENRSWVDLNVKMPPGDLRCLSLVLCGGRLLLTGKIVEDYVTRSICIWELMWESLEWVEIGSMPDYVLKDIHSPNSILIQCQGHGDLLCFSTHRGWQSILYNLTDLTWVWVPENNACGGSPCQAIGRNNLVGLPYEPSLSARV</sequence>
<dbReference type="EMBL" id="JAINDJ010000004">
    <property type="protein sequence ID" value="KAG9451049.1"/>
    <property type="molecule type" value="Genomic_DNA"/>
</dbReference>
<evidence type="ECO:0000313" key="3">
    <source>
        <dbReference type="EMBL" id="KAG9451049.1"/>
    </source>
</evidence>
<dbReference type="InterPro" id="IPR001810">
    <property type="entry name" value="F-box_dom"/>
</dbReference>
<feature type="domain" description="F-box" evidence="2">
    <location>
        <begin position="4"/>
        <end position="53"/>
    </location>
</feature>
<evidence type="ECO:0000256" key="1">
    <source>
        <dbReference type="ARBA" id="ARBA00022737"/>
    </source>
</evidence>
<dbReference type="Gene3D" id="1.20.1280.50">
    <property type="match status" value="1"/>
</dbReference>
<dbReference type="SMART" id="SM00256">
    <property type="entry name" value="FBOX"/>
    <property type="match status" value="1"/>
</dbReference>
<proteinExistence type="predicted"/>
<dbReference type="PROSITE" id="PS50181">
    <property type="entry name" value="FBOX"/>
    <property type="match status" value="1"/>
</dbReference>
<accession>A0AAV7ER29</accession>
<dbReference type="SUPFAM" id="SSF81383">
    <property type="entry name" value="F-box domain"/>
    <property type="match status" value="1"/>
</dbReference>
<dbReference type="CDD" id="cd22157">
    <property type="entry name" value="F-box_AtFBW1-like"/>
    <property type="match status" value="1"/>
</dbReference>
<evidence type="ECO:0000259" key="2">
    <source>
        <dbReference type="PROSITE" id="PS50181"/>
    </source>
</evidence>
<keyword evidence="1" id="KW-0677">Repeat</keyword>
<dbReference type="PANTHER" id="PTHR31672">
    <property type="entry name" value="BNACNNG10540D PROTEIN"/>
    <property type="match status" value="1"/>
</dbReference>